<proteinExistence type="inferred from homology"/>
<dbReference type="NCBIfam" id="NF041278">
    <property type="entry name" value="CmcJ_NvfI_EfuI"/>
    <property type="match status" value="1"/>
</dbReference>
<keyword evidence="3" id="KW-1185">Reference proteome</keyword>
<dbReference type="AlphaFoldDB" id="A0A0D2H3G8"/>
<dbReference type="GeneID" id="25305286"/>
<gene>
    <name evidence="2" type="ORF">Z517_05796</name>
</gene>
<dbReference type="PANTHER" id="PTHR34598:SF3">
    <property type="entry name" value="OXIDOREDUCTASE AN1597"/>
    <property type="match status" value="1"/>
</dbReference>
<dbReference type="VEuPathDB" id="FungiDB:Z517_05796"/>
<dbReference type="OrthoDB" id="412788at2759"/>
<dbReference type="HOGENOM" id="CLU_042688_2_0_1"/>
<comment type="similarity">
    <text evidence="1">Belongs to the asaB hydroxylase/desaturase family.</text>
</comment>
<dbReference type="InterPro" id="IPR044053">
    <property type="entry name" value="AsaB-like"/>
</dbReference>
<dbReference type="RefSeq" id="XP_013282992.1">
    <property type="nucleotide sequence ID" value="XM_013427538.1"/>
</dbReference>
<dbReference type="Proteomes" id="UP000053029">
    <property type="component" value="Unassembled WGS sequence"/>
</dbReference>
<evidence type="ECO:0000313" key="2">
    <source>
        <dbReference type="EMBL" id="KIW79184.1"/>
    </source>
</evidence>
<reference evidence="2 3" key="1">
    <citation type="submission" date="2015-01" db="EMBL/GenBank/DDBJ databases">
        <title>The Genome Sequence of Fonsecaea pedrosoi CBS 271.37.</title>
        <authorList>
            <consortium name="The Broad Institute Genomics Platform"/>
            <person name="Cuomo C."/>
            <person name="de Hoog S."/>
            <person name="Gorbushina A."/>
            <person name="Stielow B."/>
            <person name="Teixiera M."/>
            <person name="Abouelleil A."/>
            <person name="Chapman S.B."/>
            <person name="Priest M."/>
            <person name="Young S.K."/>
            <person name="Wortman J."/>
            <person name="Nusbaum C."/>
            <person name="Birren B."/>
        </authorList>
    </citation>
    <scope>NUCLEOTIDE SEQUENCE [LARGE SCALE GENOMIC DNA]</scope>
    <source>
        <strain evidence="2 3">CBS 271.37</strain>
    </source>
</reference>
<sequence length="307" mass="34480">MATATVLAPQAVTTILNYHLEPERGGETVWCPGTVRDKRRPHEHAEVLVQNIRGLEEGFSLDKQGFAVGPFDTSVADVQDDAEFKGQYYQDVVAHLKKVTGASKVLPVVHITRRRQWDEVAEAEKDLPDNAPVTAPTANRSVHVDQSYFGAELVRDSKLEELPASEAERLKKVRWAIINLWRPLNHVTRDNMALCDARTVAENELAAVYADLPEELRNAKTGYNFAAKSRSEAWEVKANTGAHKWYYASGMNPNEALLIKQFDSKPHGVARRTPHCAFSAKEDHGPVRQSIEVRCLCFWEDQPQEEA</sequence>
<evidence type="ECO:0000313" key="3">
    <source>
        <dbReference type="Proteomes" id="UP000053029"/>
    </source>
</evidence>
<accession>A0A0D2H3G8</accession>
<dbReference type="GO" id="GO:0016491">
    <property type="term" value="F:oxidoreductase activity"/>
    <property type="evidence" value="ECO:0007669"/>
    <property type="project" value="InterPro"/>
</dbReference>
<protein>
    <submittedName>
        <fullName evidence="2">Unplaced genomic scaffold supercont1.4, whole genome shotgun sequence</fullName>
    </submittedName>
</protein>
<organism evidence="2 3">
    <name type="scientific">Fonsecaea pedrosoi CBS 271.37</name>
    <dbReference type="NCBI Taxonomy" id="1442368"/>
    <lineage>
        <taxon>Eukaryota</taxon>
        <taxon>Fungi</taxon>
        <taxon>Dikarya</taxon>
        <taxon>Ascomycota</taxon>
        <taxon>Pezizomycotina</taxon>
        <taxon>Eurotiomycetes</taxon>
        <taxon>Chaetothyriomycetidae</taxon>
        <taxon>Chaetothyriales</taxon>
        <taxon>Herpotrichiellaceae</taxon>
        <taxon>Fonsecaea</taxon>
    </lineage>
</organism>
<dbReference type="PANTHER" id="PTHR34598">
    <property type="entry name" value="BLL6449 PROTEIN"/>
    <property type="match status" value="1"/>
</dbReference>
<dbReference type="EMBL" id="KN846972">
    <property type="protein sequence ID" value="KIW79184.1"/>
    <property type="molecule type" value="Genomic_DNA"/>
</dbReference>
<evidence type="ECO:0000256" key="1">
    <source>
        <dbReference type="ARBA" id="ARBA00023604"/>
    </source>
</evidence>
<name>A0A0D2H3G8_9EURO</name>